<dbReference type="SUPFAM" id="SSF50156">
    <property type="entry name" value="PDZ domain-like"/>
    <property type="match status" value="1"/>
</dbReference>
<evidence type="ECO:0000313" key="2">
    <source>
        <dbReference type="EMBL" id="KAK2088328.1"/>
    </source>
</evidence>
<evidence type="ECO:0000313" key="3">
    <source>
        <dbReference type="Proteomes" id="UP001266305"/>
    </source>
</evidence>
<name>A0ABQ9TV97_SAGOE</name>
<reference evidence="2 3" key="1">
    <citation type="submission" date="2023-05" db="EMBL/GenBank/DDBJ databases">
        <title>B98-5 Cell Line De Novo Hybrid Assembly: An Optical Mapping Approach.</title>
        <authorList>
            <person name="Kananen K."/>
            <person name="Auerbach J.A."/>
            <person name="Kautto E."/>
            <person name="Blachly J.S."/>
        </authorList>
    </citation>
    <scope>NUCLEOTIDE SEQUENCE [LARGE SCALE GENOMIC DNA]</scope>
    <source>
        <strain evidence="2">B95-8</strain>
        <tissue evidence="2">Cell line</tissue>
    </source>
</reference>
<keyword evidence="3" id="KW-1185">Reference proteome</keyword>
<dbReference type="Gene3D" id="2.30.42.10">
    <property type="match status" value="1"/>
</dbReference>
<accession>A0ABQ9TV97</accession>
<gene>
    <name evidence="2" type="primary">SIPA1L3_1</name>
    <name evidence="2" type="ORF">P7K49_034235</name>
</gene>
<organism evidence="2 3">
    <name type="scientific">Saguinus oedipus</name>
    <name type="common">Cotton-top tamarin</name>
    <name type="synonym">Oedipomidas oedipus</name>
    <dbReference type="NCBI Taxonomy" id="9490"/>
    <lineage>
        <taxon>Eukaryota</taxon>
        <taxon>Metazoa</taxon>
        <taxon>Chordata</taxon>
        <taxon>Craniata</taxon>
        <taxon>Vertebrata</taxon>
        <taxon>Euteleostomi</taxon>
        <taxon>Mammalia</taxon>
        <taxon>Eutheria</taxon>
        <taxon>Euarchontoglires</taxon>
        <taxon>Primates</taxon>
        <taxon>Haplorrhini</taxon>
        <taxon>Platyrrhini</taxon>
        <taxon>Cebidae</taxon>
        <taxon>Callitrichinae</taxon>
        <taxon>Saguinus</taxon>
    </lineage>
</organism>
<dbReference type="Pfam" id="PF00595">
    <property type="entry name" value="PDZ"/>
    <property type="match status" value="1"/>
</dbReference>
<protein>
    <submittedName>
        <fullName evidence="2">Signal-induced proliferation-associated 1-like protein 3</fullName>
    </submittedName>
</protein>
<proteinExistence type="predicted"/>
<comment type="caution">
    <text evidence="2">The sequence shown here is derived from an EMBL/GenBank/DDBJ whole genome shotgun (WGS) entry which is preliminary data.</text>
</comment>
<dbReference type="PANTHER" id="PTHR15711:SF15">
    <property type="entry name" value="SIGNAL-INDUCED PROLIFERATION-ASSOCIATED 1-LIKE PROTEIN 3"/>
    <property type="match status" value="1"/>
</dbReference>
<dbReference type="InterPro" id="IPR001478">
    <property type="entry name" value="PDZ"/>
</dbReference>
<dbReference type="PROSITE" id="PS50106">
    <property type="entry name" value="PDZ"/>
    <property type="match status" value="1"/>
</dbReference>
<dbReference type="CDD" id="cd06745">
    <property type="entry name" value="PDZ_SIPA1-like"/>
    <property type="match status" value="1"/>
</dbReference>
<dbReference type="Proteomes" id="UP001266305">
    <property type="component" value="Unassembled WGS sequence"/>
</dbReference>
<dbReference type="InterPro" id="IPR036034">
    <property type="entry name" value="PDZ_sf"/>
</dbReference>
<feature type="domain" description="PDZ" evidence="1">
    <location>
        <begin position="9"/>
        <end position="73"/>
    </location>
</feature>
<sequence length="110" mass="12248">MTNGWETVDMTLRRNGLGQLGFHVKYDGTVAEVEDYGFAWQAGLRQGSRLVEICKVAVVTLTHDQMIDLLRTSVTVKVVIIPPFEDGTPRRGRSRDTSAEILDVRTVKGT</sequence>
<evidence type="ECO:0000259" key="1">
    <source>
        <dbReference type="PROSITE" id="PS50106"/>
    </source>
</evidence>
<dbReference type="SMART" id="SM00228">
    <property type="entry name" value="PDZ"/>
    <property type="match status" value="1"/>
</dbReference>
<dbReference type="EMBL" id="JASSZA010000019">
    <property type="protein sequence ID" value="KAK2088328.1"/>
    <property type="molecule type" value="Genomic_DNA"/>
</dbReference>
<dbReference type="InterPro" id="IPR050989">
    <property type="entry name" value="Rap1_Ran_GAP"/>
</dbReference>
<dbReference type="PANTHER" id="PTHR15711">
    <property type="entry name" value="RAP GTPASE-ACTIVATING PROTEIN"/>
    <property type="match status" value="1"/>
</dbReference>